<dbReference type="EMBL" id="JACEEZ010002269">
    <property type="protein sequence ID" value="KAG0728390.1"/>
    <property type="molecule type" value="Genomic_DNA"/>
</dbReference>
<keyword evidence="7" id="KW-1185">Reference proteome</keyword>
<dbReference type="Pfam" id="PF10242">
    <property type="entry name" value="L_HMGIC_fpl"/>
    <property type="match status" value="1"/>
</dbReference>
<sequence>MCGVVVIVTRWWLVWVLASVACLMALLGANLSPSWLIGPTSLPHPAQDNLPHTLTGIQGGGVRASPSLGLWLRCTVRAGDVRGARPPLRCGVYATRVPDLPAAQVAALVGVAAGTVLAAWSCVAVVSATCVRLVKGRSWFTIIGITQAVAGVLSLAGVALFPLAWNSPRARFQCGPEADLYYPSWCIVGWATYATLAGSVGLLLCSCLASIAARSTTADEVTQEINKGSTVVILV</sequence>
<dbReference type="GO" id="GO:0016020">
    <property type="term" value="C:membrane"/>
    <property type="evidence" value="ECO:0007669"/>
    <property type="project" value="UniProtKB-SubCell"/>
</dbReference>
<reference evidence="6" key="1">
    <citation type="submission" date="2020-07" db="EMBL/GenBank/DDBJ databases">
        <title>The High-quality genome of the commercially important snow crab, Chionoecetes opilio.</title>
        <authorList>
            <person name="Jeong J.-H."/>
            <person name="Ryu S."/>
        </authorList>
    </citation>
    <scope>NUCLEOTIDE SEQUENCE</scope>
    <source>
        <strain evidence="6">MADBK_172401_WGS</strain>
        <tissue evidence="6">Digestive gland</tissue>
    </source>
</reference>
<gene>
    <name evidence="6" type="primary">lhfpl2a</name>
    <name evidence="6" type="ORF">GWK47_032566</name>
</gene>
<name>A0A8J4YZ36_CHIOP</name>
<evidence type="ECO:0000256" key="5">
    <source>
        <dbReference type="SAM" id="Phobius"/>
    </source>
</evidence>
<evidence type="ECO:0000256" key="4">
    <source>
        <dbReference type="ARBA" id="ARBA00023136"/>
    </source>
</evidence>
<feature type="transmembrane region" description="Helical" evidence="5">
    <location>
        <begin position="105"/>
        <end position="127"/>
    </location>
</feature>
<feature type="transmembrane region" description="Helical" evidence="5">
    <location>
        <begin position="181"/>
        <end position="205"/>
    </location>
</feature>
<evidence type="ECO:0000256" key="2">
    <source>
        <dbReference type="ARBA" id="ARBA00022692"/>
    </source>
</evidence>
<dbReference type="OrthoDB" id="10048434at2759"/>
<evidence type="ECO:0000256" key="1">
    <source>
        <dbReference type="ARBA" id="ARBA00004141"/>
    </source>
</evidence>
<evidence type="ECO:0000256" key="3">
    <source>
        <dbReference type="ARBA" id="ARBA00022989"/>
    </source>
</evidence>
<dbReference type="PANTHER" id="PTHR12489">
    <property type="entry name" value="LIPOMA HMGIC FUSION PARTNER-LIKE PROTEIN"/>
    <property type="match status" value="1"/>
</dbReference>
<organism evidence="6 7">
    <name type="scientific">Chionoecetes opilio</name>
    <name type="common">Atlantic snow crab</name>
    <name type="synonym">Cancer opilio</name>
    <dbReference type="NCBI Taxonomy" id="41210"/>
    <lineage>
        <taxon>Eukaryota</taxon>
        <taxon>Metazoa</taxon>
        <taxon>Ecdysozoa</taxon>
        <taxon>Arthropoda</taxon>
        <taxon>Crustacea</taxon>
        <taxon>Multicrustacea</taxon>
        <taxon>Malacostraca</taxon>
        <taxon>Eumalacostraca</taxon>
        <taxon>Eucarida</taxon>
        <taxon>Decapoda</taxon>
        <taxon>Pleocyemata</taxon>
        <taxon>Brachyura</taxon>
        <taxon>Eubrachyura</taxon>
        <taxon>Majoidea</taxon>
        <taxon>Majidae</taxon>
        <taxon>Chionoecetes</taxon>
    </lineage>
</organism>
<keyword evidence="2 5" id="KW-0812">Transmembrane</keyword>
<proteinExistence type="predicted"/>
<dbReference type="Proteomes" id="UP000770661">
    <property type="component" value="Unassembled WGS sequence"/>
</dbReference>
<evidence type="ECO:0000313" key="7">
    <source>
        <dbReference type="Proteomes" id="UP000770661"/>
    </source>
</evidence>
<feature type="transmembrane region" description="Helical" evidence="5">
    <location>
        <begin position="139"/>
        <end position="161"/>
    </location>
</feature>
<comment type="caution">
    <text evidence="6">The sequence shown here is derived from an EMBL/GenBank/DDBJ whole genome shotgun (WGS) entry which is preliminary data.</text>
</comment>
<dbReference type="InterPro" id="IPR019372">
    <property type="entry name" value="LHFPL"/>
</dbReference>
<protein>
    <submittedName>
        <fullName evidence="6">LHFPL tetraspan subfamily member 2a protein</fullName>
    </submittedName>
</protein>
<keyword evidence="4 5" id="KW-0472">Membrane</keyword>
<comment type="subcellular location">
    <subcellularLocation>
        <location evidence="1">Membrane</location>
        <topology evidence="1">Multi-pass membrane protein</topology>
    </subcellularLocation>
</comment>
<feature type="transmembrane region" description="Helical" evidence="5">
    <location>
        <begin position="12"/>
        <end position="31"/>
    </location>
</feature>
<evidence type="ECO:0000313" key="6">
    <source>
        <dbReference type="EMBL" id="KAG0728390.1"/>
    </source>
</evidence>
<dbReference type="PANTHER" id="PTHR12489:SF19">
    <property type="entry name" value="LHFPL TETRASPAN SUBFAMILY MEMBER 2 PROTEIN"/>
    <property type="match status" value="1"/>
</dbReference>
<keyword evidence="3 5" id="KW-1133">Transmembrane helix</keyword>
<dbReference type="AlphaFoldDB" id="A0A8J4YZ36"/>
<accession>A0A8J4YZ36</accession>